<evidence type="ECO:0000313" key="2">
    <source>
        <dbReference type="Proteomes" id="UP000051952"/>
    </source>
</evidence>
<dbReference type="VEuPathDB" id="TriTrypDB:BSAL_86090"/>
<name>A0A0S4J4V1_BODSA</name>
<gene>
    <name evidence="1" type="ORF">BSAL_86090</name>
</gene>
<dbReference type="EMBL" id="CYKH01001035">
    <property type="protein sequence ID" value="CUG79367.1"/>
    <property type="molecule type" value="Genomic_DNA"/>
</dbReference>
<reference evidence="2" key="1">
    <citation type="submission" date="2015-09" db="EMBL/GenBank/DDBJ databases">
        <authorList>
            <consortium name="Pathogen Informatics"/>
        </authorList>
    </citation>
    <scope>NUCLEOTIDE SEQUENCE [LARGE SCALE GENOMIC DNA]</scope>
    <source>
        <strain evidence="2">Lake Konstanz</strain>
    </source>
</reference>
<keyword evidence="2" id="KW-1185">Reference proteome</keyword>
<sequence>MRWDHFTRWSFSVAPRFKPSANTGDRWAPSRHHRRVERTSACAGGDDCGTTSDTMNIEKMKKASPLPFMIDMRYDRVKGRELYATCDIDPHTPVLRIAPSAALQSIDAVWLLLGRHDDGTASIHHPTELCQTFEVLCQEIVDDVLQKEHMALSFPAFERIVASNHRSSTECWADLNSTLYVQTEAWLLALCTAVEFERGAASPYFGYLHGCLPRQPLPASLAGWRSLGEQHFAPLQDYYYGSAADDDNSARKSNADDVLQKFAAAATENAVWKQRMALYLLNKYVTRSRATASSCVEAGERITNDNDMIGNEGTGNAKLVVPLPSPERLIWAFDCVRSRAHPFSFHSKGHIFSPRRYPFSTKVNTETQDHPAMCSLTLCPWFDMINDGPNTNVDFVDAPSSASSSSCIADPISNTSTTDGSVLPSNNFRWKNRDVIIEAGPAGVKKGEALTMCYSASRCSGSRTTASNSKRQKRIDVPETLLKFGFLPSECFTR</sequence>
<proteinExistence type="predicted"/>
<dbReference type="Gene3D" id="3.90.1410.10">
    <property type="entry name" value="set domain protein methyltransferase, domain 1"/>
    <property type="match status" value="1"/>
</dbReference>
<dbReference type="AlphaFoldDB" id="A0A0S4J4V1"/>
<organism evidence="1 2">
    <name type="scientific">Bodo saltans</name>
    <name type="common">Flagellated protozoan</name>
    <dbReference type="NCBI Taxonomy" id="75058"/>
    <lineage>
        <taxon>Eukaryota</taxon>
        <taxon>Discoba</taxon>
        <taxon>Euglenozoa</taxon>
        <taxon>Kinetoplastea</taxon>
        <taxon>Metakinetoplastina</taxon>
        <taxon>Eubodonida</taxon>
        <taxon>Bodonidae</taxon>
        <taxon>Bodo</taxon>
    </lineage>
</organism>
<evidence type="ECO:0000313" key="1">
    <source>
        <dbReference type="EMBL" id="CUG79367.1"/>
    </source>
</evidence>
<accession>A0A0S4J4V1</accession>
<dbReference type="Proteomes" id="UP000051952">
    <property type="component" value="Unassembled WGS sequence"/>
</dbReference>
<protein>
    <recommendedName>
        <fullName evidence="3">SET domain-containing protein</fullName>
    </recommendedName>
</protein>
<evidence type="ECO:0008006" key="3">
    <source>
        <dbReference type="Google" id="ProtNLM"/>
    </source>
</evidence>